<dbReference type="EMBL" id="BRXY01000021">
    <property type="protein sequence ID" value="GMH53679.1"/>
    <property type="molecule type" value="Genomic_DNA"/>
</dbReference>
<organism evidence="4 5">
    <name type="scientific">Triparma strigata</name>
    <dbReference type="NCBI Taxonomy" id="1606541"/>
    <lineage>
        <taxon>Eukaryota</taxon>
        <taxon>Sar</taxon>
        <taxon>Stramenopiles</taxon>
        <taxon>Ochrophyta</taxon>
        <taxon>Bolidophyceae</taxon>
        <taxon>Parmales</taxon>
        <taxon>Triparmaceae</taxon>
        <taxon>Triparma</taxon>
    </lineage>
</organism>
<dbReference type="InterPro" id="IPR002048">
    <property type="entry name" value="EF_hand_dom"/>
</dbReference>
<dbReference type="SUPFAM" id="SSF47473">
    <property type="entry name" value="EF-hand"/>
    <property type="match status" value="2"/>
</dbReference>
<accession>A0A9W6ZNE3</accession>
<keyword evidence="1" id="KW-0106">Calcium</keyword>
<gene>
    <name evidence="4" type="ORF">TrST_g10172</name>
</gene>
<evidence type="ECO:0000256" key="2">
    <source>
        <dbReference type="SAM" id="MobiDB-lite"/>
    </source>
</evidence>
<comment type="caution">
    <text evidence="4">The sequence shown here is derived from an EMBL/GenBank/DDBJ whole genome shotgun (WGS) entry which is preliminary data.</text>
</comment>
<reference evidence="5" key="1">
    <citation type="journal article" date="2023" name="Commun. Biol.">
        <title>Genome analysis of Parmales, the sister group of diatoms, reveals the evolutionary specialization of diatoms from phago-mixotrophs to photoautotrophs.</title>
        <authorList>
            <person name="Ban H."/>
            <person name="Sato S."/>
            <person name="Yoshikawa S."/>
            <person name="Yamada K."/>
            <person name="Nakamura Y."/>
            <person name="Ichinomiya M."/>
            <person name="Sato N."/>
            <person name="Blanc-Mathieu R."/>
            <person name="Endo H."/>
            <person name="Kuwata A."/>
            <person name="Ogata H."/>
        </authorList>
    </citation>
    <scope>NUCLEOTIDE SEQUENCE [LARGE SCALE GENOMIC DNA]</scope>
    <source>
        <strain evidence="5">NIES 3701</strain>
    </source>
</reference>
<dbReference type="PROSITE" id="PS00018">
    <property type="entry name" value="EF_HAND_1"/>
    <property type="match status" value="2"/>
</dbReference>
<feature type="compositionally biased region" description="Basic and acidic residues" evidence="2">
    <location>
        <begin position="7"/>
        <end position="22"/>
    </location>
</feature>
<dbReference type="InterPro" id="IPR018247">
    <property type="entry name" value="EF_Hand_1_Ca_BS"/>
</dbReference>
<evidence type="ECO:0000259" key="3">
    <source>
        <dbReference type="Pfam" id="PF13202"/>
    </source>
</evidence>
<keyword evidence="5" id="KW-1185">Reference proteome</keyword>
<dbReference type="Proteomes" id="UP001165085">
    <property type="component" value="Unassembled WGS sequence"/>
</dbReference>
<sequence>MGQANSSKRELSRGFKRKDGSSKLKSGSGTKKTIADGLVHEYKQVTFAEAAECRETFLDFFGNSQFHLSQEEFDDVFGPIFHDSVPHHKLFKGRVFQTFAAAYIFSEDETKGLDSKVEALFGLFDFDNNNCLNRVEMEMLFECVTEAIHKVTKTKHPNHGCELTLIRRCFRDVSPAGGEVKMHEFQEWLGHQEDITQYLNQFIEARFITAIQEELLNAVSSAYEQFLKVEDQESDTITQAQFFEILTNLNFPATETEMSEVMKLLKENGGLDERGQGGVKEQAFRAMIVPWLSVSIMDTDHNGHIDIAELKCLMWVHQEQGTREPKDDIIRQTMARLDLDFSGGIDRMEWVAHNAECDITSGNMVPSKASLTLFRKIDKSVDANRRIMITEVRKQITAQATEAVSFALSTLINPKDKEELENLISNLAVDVISDIDPHNIGYTTIQAVNESKHKIELKLQKLAKYAVTLAKIEVKESQLNHQLKMDLLEGSGRKDSDFEQANRIRNKKKGN</sequence>
<dbReference type="Pfam" id="PF13202">
    <property type="entry name" value="EF-hand_5"/>
    <property type="match status" value="2"/>
</dbReference>
<dbReference type="InterPro" id="IPR011992">
    <property type="entry name" value="EF-hand-dom_pair"/>
</dbReference>
<feature type="region of interest" description="Disordered" evidence="2">
    <location>
        <begin position="1"/>
        <end position="31"/>
    </location>
</feature>
<feature type="domain" description="EF-hand" evidence="3">
    <location>
        <begin position="330"/>
        <end position="350"/>
    </location>
</feature>
<dbReference type="Gene3D" id="1.10.238.10">
    <property type="entry name" value="EF-hand"/>
    <property type="match status" value="2"/>
</dbReference>
<feature type="domain" description="EF-hand" evidence="3">
    <location>
        <begin position="296"/>
        <end position="311"/>
    </location>
</feature>
<evidence type="ECO:0000313" key="5">
    <source>
        <dbReference type="Proteomes" id="UP001165085"/>
    </source>
</evidence>
<dbReference type="OrthoDB" id="67359at2759"/>
<proteinExistence type="predicted"/>
<protein>
    <recommendedName>
        <fullName evidence="3">EF-hand domain-containing protein</fullName>
    </recommendedName>
</protein>
<name>A0A9W6ZNE3_9STRA</name>
<evidence type="ECO:0000313" key="4">
    <source>
        <dbReference type="EMBL" id="GMH53679.1"/>
    </source>
</evidence>
<dbReference type="AlphaFoldDB" id="A0A9W6ZNE3"/>
<evidence type="ECO:0000256" key="1">
    <source>
        <dbReference type="ARBA" id="ARBA00022837"/>
    </source>
</evidence>